<gene>
    <name evidence="1" type="ORF">F0562_027471</name>
</gene>
<dbReference type="Proteomes" id="UP000325577">
    <property type="component" value="Linkage Group LG15"/>
</dbReference>
<proteinExistence type="predicted"/>
<keyword evidence="2" id="KW-1185">Reference proteome</keyword>
<dbReference type="EMBL" id="CM018038">
    <property type="protein sequence ID" value="KAA8537949.1"/>
    <property type="molecule type" value="Genomic_DNA"/>
</dbReference>
<evidence type="ECO:0000313" key="2">
    <source>
        <dbReference type="Proteomes" id="UP000325577"/>
    </source>
</evidence>
<protein>
    <submittedName>
        <fullName evidence="1">Uncharacterized protein</fullName>
    </submittedName>
</protein>
<accession>A0A5J5B5H2</accession>
<organism evidence="1 2">
    <name type="scientific">Nyssa sinensis</name>
    <dbReference type="NCBI Taxonomy" id="561372"/>
    <lineage>
        <taxon>Eukaryota</taxon>
        <taxon>Viridiplantae</taxon>
        <taxon>Streptophyta</taxon>
        <taxon>Embryophyta</taxon>
        <taxon>Tracheophyta</taxon>
        <taxon>Spermatophyta</taxon>
        <taxon>Magnoliopsida</taxon>
        <taxon>eudicotyledons</taxon>
        <taxon>Gunneridae</taxon>
        <taxon>Pentapetalae</taxon>
        <taxon>asterids</taxon>
        <taxon>Cornales</taxon>
        <taxon>Nyssaceae</taxon>
        <taxon>Nyssa</taxon>
    </lineage>
</organism>
<dbReference type="OrthoDB" id="1509259at2759"/>
<reference evidence="1 2" key="1">
    <citation type="submission" date="2019-09" db="EMBL/GenBank/DDBJ databases">
        <title>A chromosome-level genome assembly of the Chinese tupelo Nyssa sinensis.</title>
        <authorList>
            <person name="Yang X."/>
            <person name="Kang M."/>
            <person name="Yang Y."/>
            <person name="Xiong H."/>
            <person name="Wang M."/>
            <person name="Zhang Z."/>
            <person name="Wang Z."/>
            <person name="Wu H."/>
            <person name="Ma T."/>
            <person name="Liu J."/>
            <person name="Xi Z."/>
        </authorList>
    </citation>
    <scope>NUCLEOTIDE SEQUENCE [LARGE SCALE GENOMIC DNA]</scope>
    <source>
        <strain evidence="1">J267</strain>
        <tissue evidence="1">Leaf</tissue>
    </source>
</reference>
<name>A0A5J5B5H2_9ASTE</name>
<evidence type="ECO:0000313" key="1">
    <source>
        <dbReference type="EMBL" id="KAA8537949.1"/>
    </source>
</evidence>
<sequence>MRVVAGLGSNLSRSLSRRPRFNSVSCIRVTCCWHSIVISCCRCSLLRKTLTAMEQNVPKSVLERLNVMDEKEYRQRERLAQKKCQDAMERIDWHMMDGHLNSPEARQAYNEICNQLRVNFLEIPRFLGYKVSQFR</sequence>
<dbReference type="AlphaFoldDB" id="A0A5J5B5H2"/>